<dbReference type="InParanoid" id="A0A1Y2AX95"/>
<dbReference type="AlphaFoldDB" id="A0A1Y2AX95"/>
<name>A0A1Y2AX95_9TREE</name>
<comment type="caution">
    <text evidence="2">The sequence shown here is derived from an EMBL/GenBank/DDBJ whole genome shotgun (WGS) entry which is preliminary data.</text>
</comment>
<gene>
    <name evidence="2" type="ORF">BCR39DRAFT_506382</name>
</gene>
<evidence type="ECO:0000313" key="2">
    <source>
        <dbReference type="EMBL" id="ORY27074.1"/>
    </source>
</evidence>
<feature type="region of interest" description="Disordered" evidence="1">
    <location>
        <begin position="1"/>
        <end position="68"/>
    </location>
</feature>
<dbReference type="EMBL" id="MCFC01000041">
    <property type="protein sequence ID" value="ORY27074.1"/>
    <property type="molecule type" value="Genomic_DNA"/>
</dbReference>
<evidence type="ECO:0000313" key="3">
    <source>
        <dbReference type="Proteomes" id="UP000193986"/>
    </source>
</evidence>
<keyword evidence="3" id="KW-1185">Reference proteome</keyword>
<sequence>MDGISSTQSSASLARSSASLAQSSVSLSQPSVSLSQPSTSHAQPSVQSNQSETFPTQGSTTHSTWHWEERRNSTQIKLHSDDGEASVGQIDTETNLPLSLLTCMDNLYRKSAEACEVNTDDDLHSTFIKWAGAHLWSLDKRGIEFTAEPEMTFRVNSDRSSKNAGPVSVTMTVQWGNGWSSGVHIPPDPKPDLRPLGIAPGPLNTDLTGTLFGPTMIRDSEVDALVPGSQDDFLPDPRDRWNCIF</sequence>
<dbReference type="Proteomes" id="UP000193986">
    <property type="component" value="Unassembled WGS sequence"/>
</dbReference>
<evidence type="ECO:0000256" key="1">
    <source>
        <dbReference type="SAM" id="MobiDB-lite"/>
    </source>
</evidence>
<reference evidence="2 3" key="1">
    <citation type="submission" date="2016-07" db="EMBL/GenBank/DDBJ databases">
        <title>Pervasive Adenine N6-methylation of Active Genes in Fungi.</title>
        <authorList>
            <consortium name="DOE Joint Genome Institute"/>
            <person name="Mondo S.J."/>
            <person name="Dannebaum R.O."/>
            <person name="Kuo R.C."/>
            <person name="Labutti K."/>
            <person name="Haridas S."/>
            <person name="Kuo A."/>
            <person name="Salamov A."/>
            <person name="Ahrendt S.R."/>
            <person name="Lipzen A."/>
            <person name="Sullivan W."/>
            <person name="Andreopoulos W.B."/>
            <person name="Clum A."/>
            <person name="Lindquist E."/>
            <person name="Daum C."/>
            <person name="Ramamoorthy G.K."/>
            <person name="Gryganskyi A."/>
            <person name="Culley D."/>
            <person name="Magnuson J.K."/>
            <person name="James T.Y."/>
            <person name="O'Malley M.A."/>
            <person name="Stajich J.E."/>
            <person name="Spatafora J.W."/>
            <person name="Visel A."/>
            <person name="Grigoriev I.V."/>
        </authorList>
    </citation>
    <scope>NUCLEOTIDE SEQUENCE [LARGE SCALE GENOMIC DNA]</scope>
    <source>
        <strain evidence="2 3">68-887.2</strain>
    </source>
</reference>
<accession>A0A1Y2AX95</accession>
<feature type="compositionally biased region" description="Low complexity" evidence="1">
    <location>
        <begin position="1"/>
        <end position="40"/>
    </location>
</feature>
<feature type="compositionally biased region" description="Polar residues" evidence="1">
    <location>
        <begin position="41"/>
        <end position="64"/>
    </location>
</feature>
<proteinExistence type="predicted"/>
<organism evidence="2 3">
    <name type="scientific">Naematelia encephala</name>
    <dbReference type="NCBI Taxonomy" id="71784"/>
    <lineage>
        <taxon>Eukaryota</taxon>
        <taxon>Fungi</taxon>
        <taxon>Dikarya</taxon>
        <taxon>Basidiomycota</taxon>
        <taxon>Agaricomycotina</taxon>
        <taxon>Tremellomycetes</taxon>
        <taxon>Tremellales</taxon>
        <taxon>Naemateliaceae</taxon>
        <taxon>Naematelia</taxon>
    </lineage>
</organism>
<protein>
    <submittedName>
        <fullName evidence="2">Uncharacterized protein</fullName>
    </submittedName>
</protein>